<evidence type="ECO:0000313" key="1">
    <source>
        <dbReference type="EMBL" id="MBX18919.1"/>
    </source>
</evidence>
<dbReference type="AlphaFoldDB" id="A0A2P2LLU6"/>
<organism evidence="1">
    <name type="scientific">Rhizophora mucronata</name>
    <name type="common">Asiatic mangrove</name>
    <dbReference type="NCBI Taxonomy" id="61149"/>
    <lineage>
        <taxon>Eukaryota</taxon>
        <taxon>Viridiplantae</taxon>
        <taxon>Streptophyta</taxon>
        <taxon>Embryophyta</taxon>
        <taxon>Tracheophyta</taxon>
        <taxon>Spermatophyta</taxon>
        <taxon>Magnoliopsida</taxon>
        <taxon>eudicotyledons</taxon>
        <taxon>Gunneridae</taxon>
        <taxon>Pentapetalae</taxon>
        <taxon>rosids</taxon>
        <taxon>fabids</taxon>
        <taxon>Malpighiales</taxon>
        <taxon>Rhizophoraceae</taxon>
        <taxon>Rhizophora</taxon>
    </lineage>
</organism>
<reference evidence="1" key="1">
    <citation type="submission" date="2018-02" db="EMBL/GenBank/DDBJ databases">
        <title>Rhizophora mucronata_Transcriptome.</title>
        <authorList>
            <person name="Meera S.P."/>
            <person name="Sreeshan A."/>
            <person name="Augustine A."/>
        </authorList>
    </citation>
    <scope>NUCLEOTIDE SEQUENCE</scope>
    <source>
        <tissue evidence="1">Leaf</tissue>
    </source>
</reference>
<dbReference type="EMBL" id="GGEC01038435">
    <property type="protein sequence ID" value="MBX18919.1"/>
    <property type="molecule type" value="Transcribed_RNA"/>
</dbReference>
<accession>A0A2P2LLU6</accession>
<protein>
    <submittedName>
        <fullName evidence="1">Uncharacterized protein MANES_10G054100</fullName>
    </submittedName>
</protein>
<proteinExistence type="predicted"/>
<sequence>MIQFPRHTFSVATAIDMSTESHSITSPFSSFQ</sequence>
<name>A0A2P2LLU6_RHIMU</name>